<keyword evidence="4" id="KW-0804">Transcription</keyword>
<dbReference type="Proteomes" id="UP000295807">
    <property type="component" value="Unassembled WGS sequence"/>
</dbReference>
<dbReference type="NCBIfam" id="TIGR02937">
    <property type="entry name" value="sigma70-ECF"/>
    <property type="match status" value="1"/>
</dbReference>
<accession>A0A4R3KX86</accession>
<dbReference type="SUPFAM" id="SSF88946">
    <property type="entry name" value="Sigma2 domain of RNA polymerase sigma factors"/>
    <property type="match status" value="1"/>
</dbReference>
<dbReference type="EMBL" id="SMAD01000002">
    <property type="protein sequence ID" value="TCS89090.1"/>
    <property type="molecule type" value="Genomic_DNA"/>
</dbReference>
<dbReference type="InterPro" id="IPR036388">
    <property type="entry name" value="WH-like_DNA-bd_sf"/>
</dbReference>
<dbReference type="CDD" id="cd06171">
    <property type="entry name" value="Sigma70_r4"/>
    <property type="match status" value="1"/>
</dbReference>
<dbReference type="AlphaFoldDB" id="A0A4R3KX86"/>
<evidence type="ECO:0000256" key="4">
    <source>
        <dbReference type="ARBA" id="ARBA00023163"/>
    </source>
</evidence>
<protein>
    <submittedName>
        <fullName evidence="7">RNA polymerase sigma-70 factor (ECF subfamily)</fullName>
    </submittedName>
</protein>
<proteinExistence type="inferred from homology"/>
<keyword evidence="2" id="KW-0805">Transcription regulation</keyword>
<dbReference type="PANTHER" id="PTHR43133:SF45">
    <property type="entry name" value="RNA POLYMERASE ECF-TYPE SIGMA FACTOR"/>
    <property type="match status" value="1"/>
</dbReference>
<dbReference type="InterPro" id="IPR014284">
    <property type="entry name" value="RNA_pol_sigma-70_dom"/>
</dbReference>
<evidence type="ECO:0000313" key="8">
    <source>
        <dbReference type="Proteomes" id="UP000295807"/>
    </source>
</evidence>
<sequence length="160" mass="18295">MEEAFLAAVNKHQGIIFKICRMYCRDNTDSEDLFQEIILQLWKSWPGFNSTAKVSTWIYRIGLNTAITGLRKNNRRPPQQGLSAGHNAIPEASAQRLDILFDKELQAAIDQLDKLDKALVMLYLDEKTYREIAEIMGLSEGNVGVKMSRIKVKLKKILNR</sequence>
<feature type="domain" description="RNA polymerase sigma-70 region 2" evidence="5">
    <location>
        <begin position="9"/>
        <end position="76"/>
    </location>
</feature>
<evidence type="ECO:0000256" key="3">
    <source>
        <dbReference type="ARBA" id="ARBA00023082"/>
    </source>
</evidence>
<dbReference type="InterPro" id="IPR013324">
    <property type="entry name" value="RNA_pol_sigma_r3/r4-like"/>
</dbReference>
<evidence type="ECO:0000259" key="6">
    <source>
        <dbReference type="Pfam" id="PF08281"/>
    </source>
</evidence>
<dbReference type="GO" id="GO:0003677">
    <property type="term" value="F:DNA binding"/>
    <property type="evidence" value="ECO:0007669"/>
    <property type="project" value="InterPro"/>
</dbReference>
<keyword evidence="3" id="KW-0731">Sigma factor</keyword>
<dbReference type="SUPFAM" id="SSF88659">
    <property type="entry name" value="Sigma3 and sigma4 domains of RNA polymerase sigma factors"/>
    <property type="match status" value="1"/>
</dbReference>
<gene>
    <name evidence="7" type="ORF">EDD80_102283</name>
</gene>
<dbReference type="PANTHER" id="PTHR43133">
    <property type="entry name" value="RNA POLYMERASE ECF-TYPE SIGMA FACTO"/>
    <property type="match status" value="1"/>
</dbReference>
<dbReference type="GO" id="GO:0006352">
    <property type="term" value="P:DNA-templated transcription initiation"/>
    <property type="evidence" value="ECO:0007669"/>
    <property type="project" value="InterPro"/>
</dbReference>
<comment type="caution">
    <text evidence="7">The sequence shown here is derived from an EMBL/GenBank/DDBJ whole genome shotgun (WGS) entry which is preliminary data.</text>
</comment>
<dbReference type="RefSeq" id="WP_132128179.1">
    <property type="nucleotide sequence ID" value="NZ_CP042432.1"/>
</dbReference>
<reference evidence="7 8" key="1">
    <citation type="submission" date="2019-03" db="EMBL/GenBank/DDBJ databases">
        <title>Genomic Encyclopedia of Type Strains, Phase IV (KMG-IV): sequencing the most valuable type-strain genomes for metagenomic binning, comparative biology and taxonomic classification.</title>
        <authorList>
            <person name="Goeker M."/>
        </authorList>
    </citation>
    <scope>NUCLEOTIDE SEQUENCE [LARGE SCALE GENOMIC DNA]</scope>
    <source>
        <strain evidence="7 8">DSM 21100</strain>
    </source>
</reference>
<dbReference type="Pfam" id="PF04542">
    <property type="entry name" value="Sigma70_r2"/>
    <property type="match status" value="1"/>
</dbReference>
<evidence type="ECO:0000259" key="5">
    <source>
        <dbReference type="Pfam" id="PF04542"/>
    </source>
</evidence>
<dbReference type="OrthoDB" id="9780326at2"/>
<dbReference type="GO" id="GO:0016987">
    <property type="term" value="F:sigma factor activity"/>
    <property type="evidence" value="ECO:0007669"/>
    <property type="project" value="UniProtKB-KW"/>
</dbReference>
<dbReference type="Gene3D" id="1.10.10.10">
    <property type="entry name" value="Winged helix-like DNA-binding domain superfamily/Winged helix DNA-binding domain"/>
    <property type="match status" value="1"/>
</dbReference>
<comment type="similarity">
    <text evidence="1">Belongs to the sigma-70 factor family. ECF subfamily.</text>
</comment>
<dbReference type="Pfam" id="PF08281">
    <property type="entry name" value="Sigma70_r4_2"/>
    <property type="match status" value="1"/>
</dbReference>
<keyword evidence="8" id="KW-1185">Reference proteome</keyword>
<dbReference type="Gene3D" id="1.10.1740.10">
    <property type="match status" value="1"/>
</dbReference>
<evidence type="ECO:0000313" key="7">
    <source>
        <dbReference type="EMBL" id="TCS89090.1"/>
    </source>
</evidence>
<dbReference type="InterPro" id="IPR013249">
    <property type="entry name" value="RNA_pol_sigma70_r4_t2"/>
</dbReference>
<dbReference type="InterPro" id="IPR039425">
    <property type="entry name" value="RNA_pol_sigma-70-like"/>
</dbReference>
<evidence type="ECO:0000256" key="1">
    <source>
        <dbReference type="ARBA" id="ARBA00010641"/>
    </source>
</evidence>
<dbReference type="InterPro" id="IPR007627">
    <property type="entry name" value="RNA_pol_sigma70_r2"/>
</dbReference>
<dbReference type="InterPro" id="IPR013325">
    <property type="entry name" value="RNA_pol_sigma_r2"/>
</dbReference>
<evidence type="ECO:0000256" key="2">
    <source>
        <dbReference type="ARBA" id="ARBA00023015"/>
    </source>
</evidence>
<organism evidence="7 8">
    <name type="scientific">Anseongella ginsenosidimutans</name>
    <dbReference type="NCBI Taxonomy" id="496056"/>
    <lineage>
        <taxon>Bacteria</taxon>
        <taxon>Pseudomonadati</taxon>
        <taxon>Bacteroidota</taxon>
        <taxon>Sphingobacteriia</taxon>
        <taxon>Sphingobacteriales</taxon>
        <taxon>Sphingobacteriaceae</taxon>
        <taxon>Anseongella</taxon>
    </lineage>
</organism>
<feature type="domain" description="RNA polymerase sigma factor 70 region 4 type 2" evidence="6">
    <location>
        <begin position="104"/>
        <end position="154"/>
    </location>
</feature>
<name>A0A4R3KX86_9SPHI</name>